<protein>
    <submittedName>
        <fullName evidence="1">Uncharacterized protein</fullName>
    </submittedName>
</protein>
<dbReference type="AlphaFoldDB" id="A0A4Q7JBS4"/>
<dbReference type="OrthoDB" id="3628292at2"/>
<evidence type="ECO:0000313" key="1">
    <source>
        <dbReference type="EMBL" id="RZQ64452.1"/>
    </source>
</evidence>
<proteinExistence type="predicted"/>
<dbReference type="Proteomes" id="UP000292003">
    <property type="component" value="Unassembled WGS sequence"/>
</dbReference>
<name>A0A4Q7JBS4_9PSEU</name>
<evidence type="ECO:0000313" key="2">
    <source>
        <dbReference type="Proteomes" id="UP000292003"/>
    </source>
</evidence>
<dbReference type="EMBL" id="SFCC01000004">
    <property type="protein sequence ID" value="RZQ64452.1"/>
    <property type="molecule type" value="Genomic_DNA"/>
</dbReference>
<organism evidence="1 2">
    <name type="scientific">Amycolatopsis suaedae</name>
    <dbReference type="NCBI Taxonomy" id="2510978"/>
    <lineage>
        <taxon>Bacteria</taxon>
        <taxon>Bacillati</taxon>
        <taxon>Actinomycetota</taxon>
        <taxon>Actinomycetes</taxon>
        <taxon>Pseudonocardiales</taxon>
        <taxon>Pseudonocardiaceae</taxon>
        <taxon>Amycolatopsis</taxon>
    </lineage>
</organism>
<sequence>MRRRHRAATGKQWRDVPLDQRRAWFARCEPEVRAELGIAADAVWRNGSWQPGGQADLFDVLDTDSLTGGGH</sequence>
<comment type="caution">
    <text evidence="1">The sequence shown here is derived from an EMBL/GenBank/DDBJ whole genome shotgun (WGS) entry which is preliminary data.</text>
</comment>
<keyword evidence="2" id="KW-1185">Reference proteome</keyword>
<reference evidence="1 2" key="1">
    <citation type="submission" date="2019-02" db="EMBL/GenBank/DDBJ databases">
        <title>Draft genome sequence of Amycolatopsis sp. 8-3EHSu isolated from roots of Suaeda maritima.</title>
        <authorList>
            <person name="Duangmal K."/>
            <person name="Chantavorakit T."/>
        </authorList>
    </citation>
    <scope>NUCLEOTIDE SEQUENCE [LARGE SCALE GENOMIC DNA]</scope>
    <source>
        <strain evidence="1 2">8-3EHSu</strain>
    </source>
</reference>
<accession>A0A4Q7JBS4</accession>
<gene>
    <name evidence="1" type="ORF">EWH70_09495</name>
</gene>